<dbReference type="Proteomes" id="UP000247480">
    <property type="component" value="Unassembled WGS sequence"/>
</dbReference>
<evidence type="ECO:0000313" key="1">
    <source>
        <dbReference type="EMBL" id="GBH07602.1"/>
    </source>
</evidence>
<organism evidence="1 2">
    <name type="scientific">Pseudomonas syringae pv. actinidiae</name>
    <dbReference type="NCBI Taxonomy" id="103796"/>
    <lineage>
        <taxon>Bacteria</taxon>
        <taxon>Pseudomonadati</taxon>
        <taxon>Pseudomonadota</taxon>
        <taxon>Gammaproteobacteria</taxon>
        <taxon>Pseudomonadales</taxon>
        <taxon>Pseudomonadaceae</taxon>
        <taxon>Pseudomonas</taxon>
        <taxon>Pseudomonas syringae</taxon>
    </lineage>
</organism>
<accession>A0A2V0QEJ2</accession>
<gene>
    <name evidence="1" type="ORF">KPSA1_00962</name>
</gene>
<dbReference type="EMBL" id="BGJZ01000037">
    <property type="protein sequence ID" value="GBH07602.1"/>
    <property type="molecule type" value="Genomic_DNA"/>
</dbReference>
<dbReference type="AlphaFoldDB" id="A0A2V0QEJ2"/>
<reference evidence="1 2" key="1">
    <citation type="submission" date="2018-04" db="EMBL/GenBank/DDBJ databases">
        <title>Draft genome sequence of Pseudomonas syringae pv. actinidiae biovar 1 strains isolated from kiwifruit in Kagawa prefecture.</title>
        <authorList>
            <person name="Tabuchi M."/>
            <person name="Saito M."/>
            <person name="Fujiwara S."/>
            <person name="Sasa N."/>
            <person name="Akimitsu K."/>
            <person name="Gomi K."/>
            <person name="Konishi-Sugita S."/>
            <person name="Hamano K."/>
            <person name="Kataoka I."/>
        </authorList>
    </citation>
    <scope>NUCLEOTIDE SEQUENCE [LARGE SCALE GENOMIC DNA]</scope>
    <source>
        <strain evidence="1 2">MAFF212206</strain>
    </source>
</reference>
<sequence length="233" mass="26362">MNIGDLVGSKQCDSLPCTLQTLSQILPGFLLRIGLQLDDVKAFAFDIALQVGTHLIETIEQRWLSEQEYMRTPFRRARSKTQQRFERRIAQLFRIVDQQVDFLTGQPELNDLRQDRLHFGLSDAQRLGDLLQYARRITGTARRNHDALHRLLVGAGHQRLAQQGLAAALWPGDGQQQLAVTRQMMKLTQHGLALGGEEFEARYPRCKGVMTQLIMAEEGLVGMQTSHGFSVNL</sequence>
<comment type="caution">
    <text evidence="1">The sequence shown here is derived from an EMBL/GenBank/DDBJ whole genome shotgun (WGS) entry which is preliminary data.</text>
</comment>
<proteinExistence type="predicted"/>
<protein>
    <submittedName>
        <fullName evidence="1">Uncharacterized protein</fullName>
    </submittedName>
</protein>
<evidence type="ECO:0000313" key="2">
    <source>
        <dbReference type="Proteomes" id="UP000247480"/>
    </source>
</evidence>
<name>A0A2V0QEJ2_PSESF</name>